<keyword evidence="3" id="KW-1185">Reference proteome</keyword>
<dbReference type="SUPFAM" id="SSF49373">
    <property type="entry name" value="Invasin/intimin cell-adhesion fragments"/>
    <property type="match status" value="4"/>
</dbReference>
<reference evidence="2" key="1">
    <citation type="submission" date="2022-08" db="EMBL/GenBank/DDBJ databases">
        <title>Draft genome sequencing of Roseisolibacter agri AW1220.</title>
        <authorList>
            <person name="Tobiishi Y."/>
            <person name="Tonouchi A."/>
        </authorList>
    </citation>
    <scope>NUCLEOTIDE SEQUENCE</scope>
    <source>
        <strain evidence="2">AW1220</strain>
    </source>
</reference>
<dbReference type="AlphaFoldDB" id="A0AA37QCN7"/>
<protein>
    <recommendedName>
        <fullName evidence="1">BIG2 domain-containing protein</fullName>
    </recommendedName>
</protein>
<evidence type="ECO:0000259" key="1">
    <source>
        <dbReference type="SMART" id="SM00635"/>
    </source>
</evidence>
<dbReference type="Proteomes" id="UP001161325">
    <property type="component" value="Unassembled WGS sequence"/>
</dbReference>
<dbReference type="Gene3D" id="2.60.40.1080">
    <property type="match status" value="4"/>
</dbReference>
<evidence type="ECO:0000313" key="3">
    <source>
        <dbReference type="Proteomes" id="UP001161325"/>
    </source>
</evidence>
<name>A0AA37QCN7_9BACT</name>
<dbReference type="Pfam" id="PF02368">
    <property type="entry name" value="Big_2"/>
    <property type="match status" value="4"/>
</dbReference>
<dbReference type="SMART" id="SM00635">
    <property type="entry name" value="BID_2"/>
    <property type="match status" value="4"/>
</dbReference>
<feature type="domain" description="BIG2" evidence="1">
    <location>
        <begin position="240"/>
        <end position="320"/>
    </location>
</feature>
<evidence type="ECO:0000313" key="2">
    <source>
        <dbReference type="EMBL" id="GLC27316.1"/>
    </source>
</evidence>
<proteinExistence type="predicted"/>
<feature type="domain" description="BIG2" evidence="1">
    <location>
        <begin position="70"/>
        <end position="150"/>
    </location>
</feature>
<feature type="domain" description="BIG2" evidence="1">
    <location>
        <begin position="155"/>
        <end position="235"/>
    </location>
</feature>
<accession>A0AA37QCN7</accession>
<dbReference type="EMBL" id="BRXS01000006">
    <property type="protein sequence ID" value="GLC27316.1"/>
    <property type="molecule type" value="Genomic_DNA"/>
</dbReference>
<dbReference type="RefSeq" id="WP_284351758.1">
    <property type="nucleotide sequence ID" value="NZ_BRXS01000006.1"/>
</dbReference>
<gene>
    <name evidence="2" type="ORF">rosag_38290</name>
</gene>
<feature type="domain" description="BIG2" evidence="1">
    <location>
        <begin position="325"/>
        <end position="405"/>
    </location>
</feature>
<sequence length="649" mass="67047">MAELAGNDCGLGENTRGRPPACASMRTMTTGGRYAGRARRIVTALVLATACGGSDDATGRLPSGPDAGPTPASVTIAPRTVATIAGRSTALVAVVRDARGVVMLAARPTWTSSDPLIADVDGSGVLRGVEAGTVLVRATAGRATDSVYVTVARAPVASVTIVAPVDRVVAGETLSLQANVLDDRGVRVTDRSVMWTSSDTTLARVSADGVVAGVRPGTSTISAEVEGRTAHLPLTVAPAPVAAVRITTAATALTVGERITLIATPLDARGAPLTGRSVVWRSSDESVATVSATGDVLAIGPGRTMISASADGASSSVAVDVSSLPPATVRVSAPTAPLLVGSTVHVRATVLDARREEVAGVAIAWSSSNAAVAAVSPTGVVTGVAEGRATVTAAVAGVRGSADIVVVPRGARSQVDLPDDVPAPQFHVLYVLPSDAVDRAYDTTGTIATTIASMQNWLAMQTGGRRLRMDTYQGRLNVSFARLARTNAQLRAFTVAMHDSIAAELAARGFRDPNKRYVVYFDGSHPTNCAEASWPPTVPGQTATLYLRGKSDVPSGCGTTAFAPTPTTPAGYLEFLVLHEMLHTLGAVSREAPDHVYWAHVDYDARDLMFSGSRPWTPSMLDANRRNYYNPAGLPAGVFNLATSPFLMP</sequence>
<organism evidence="2 3">
    <name type="scientific">Roseisolibacter agri</name>
    <dbReference type="NCBI Taxonomy" id="2014610"/>
    <lineage>
        <taxon>Bacteria</taxon>
        <taxon>Pseudomonadati</taxon>
        <taxon>Gemmatimonadota</taxon>
        <taxon>Gemmatimonadia</taxon>
        <taxon>Gemmatimonadales</taxon>
        <taxon>Gemmatimonadaceae</taxon>
        <taxon>Roseisolibacter</taxon>
    </lineage>
</organism>
<comment type="caution">
    <text evidence="2">The sequence shown here is derived from an EMBL/GenBank/DDBJ whole genome shotgun (WGS) entry which is preliminary data.</text>
</comment>
<dbReference type="InterPro" id="IPR003343">
    <property type="entry name" value="Big_2"/>
</dbReference>
<dbReference type="InterPro" id="IPR008964">
    <property type="entry name" value="Invasin/intimin_cell_adhesion"/>
</dbReference>